<dbReference type="InterPro" id="IPR003615">
    <property type="entry name" value="HNH_nuc"/>
</dbReference>
<sequence length="377" mass="43750">MEVLIKILEINYTKFIRFIDEIDRHPFTTFKASKYLDKEEGYKSSVYKEARQQLNSALWKTADIGNGKIQKSVVSAIMNTVKHGGQVVNNNLIVWRSRDTLKNMPASKDLDATLYDLYKSKVSDEVSFDRLYRIGLNYQFIAYLFFIKEQNRFTPISQEKFDKIFELIGILEFKTSRNISWENYSTFLSIIKQVQKFLKTKDKEATLLDAHSFLWVLGNQMSEQAVVISIASNSTTEPQVQEQESRAVTLEPEATHVEVPLIAEEDEALAFPEGKEKFRLHRIKERNRDLVKAVKERALLIDGNLCCQVCEFSFLEKYGALGEGFIEAHHLRPISELTEETLTQLDDLVLVCSNCHRMLHRRRPWLTLEDLKLLVQQ</sequence>
<name>A0A4Z0PCJ3_9BACT</name>
<dbReference type="SMART" id="SM00507">
    <property type="entry name" value="HNHc"/>
    <property type="match status" value="1"/>
</dbReference>
<dbReference type="RefSeq" id="WP_135431150.1">
    <property type="nucleotide sequence ID" value="NZ_SRLA01000001.1"/>
</dbReference>
<organism evidence="2 3">
    <name type="scientific">Hymenobacter fodinae</name>
    <dbReference type="NCBI Taxonomy" id="2510796"/>
    <lineage>
        <taxon>Bacteria</taxon>
        <taxon>Pseudomonadati</taxon>
        <taxon>Bacteroidota</taxon>
        <taxon>Cytophagia</taxon>
        <taxon>Cytophagales</taxon>
        <taxon>Hymenobacteraceae</taxon>
        <taxon>Hymenobacter</taxon>
    </lineage>
</organism>
<comment type="caution">
    <text evidence="2">The sequence shown here is derived from an EMBL/GenBank/DDBJ whole genome shotgun (WGS) entry which is preliminary data.</text>
</comment>
<evidence type="ECO:0000313" key="2">
    <source>
        <dbReference type="EMBL" id="TGE09953.1"/>
    </source>
</evidence>
<dbReference type="GO" id="GO:0004519">
    <property type="term" value="F:endonuclease activity"/>
    <property type="evidence" value="ECO:0007669"/>
    <property type="project" value="InterPro"/>
</dbReference>
<dbReference type="GO" id="GO:0008270">
    <property type="term" value="F:zinc ion binding"/>
    <property type="evidence" value="ECO:0007669"/>
    <property type="project" value="InterPro"/>
</dbReference>
<dbReference type="Proteomes" id="UP000298337">
    <property type="component" value="Unassembled WGS sequence"/>
</dbReference>
<evidence type="ECO:0000313" key="3">
    <source>
        <dbReference type="Proteomes" id="UP000298337"/>
    </source>
</evidence>
<accession>A0A4Z0PCJ3</accession>
<dbReference type="OrthoDB" id="9779761at2"/>
<dbReference type="InterPro" id="IPR002711">
    <property type="entry name" value="HNH"/>
</dbReference>
<dbReference type="Gene3D" id="1.10.30.50">
    <property type="match status" value="1"/>
</dbReference>
<dbReference type="EMBL" id="SRLA01000001">
    <property type="protein sequence ID" value="TGE09953.1"/>
    <property type="molecule type" value="Genomic_DNA"/>
</dbReference>
<evidence type="ECO:0000259" key="1">
    <source>
        <dbReference type="SMART" id="SM00507"/>
    </source>
</evidence>
<feature type="domain" description="HNH nuclease" evidence="1">
    <location>
        <begin position="294"/>
        <end position="357"/>
    </location>
</feature>
<protein>
    <recommendedName>
        <fullName evidence="1">HNH nuclease domain-containing protein</fullName>
    </recommendedName>
</protein>
<dbReference type="GO" id="GO:0003676">
    <property type="term" value="F:nucleic acid binding"/>
    <property type="evidence" value="ECO:0007669"/>
    <property type="project" value="InterPro"/>
</dbReference>
<reference evidence="2 3" key="1">
    <citation type="submission" date="2019-04" db="EMBL/GenBank/DDBJ databases">
        <authorList>
            <person name="Feng G."/>
            <person name="Zhang J."/>
            <person name="Zhu H."/>
        </authorList>
    </citation>
    <scope>NUCLEOTIDE SEQUENCE [LARGE SCALE GENOMIC DNA]</scope>
    <source>
        <strain evidence="2 3">92R-1</strain>
    </source>
</reference>
<dbReference type="CDD" id="cd00085">
    <property type="entry name" value="HNHc"/>
    <property type="match status" value="1"/>
</dbReference>
<dbReference type="Pfam" id="PF01844">
    <property type="entry name" value="HNH"/>
    <property type="match status" value="1"/>
</dbReference>
<dbReference type="AlphaFoldDB" id="A0A4Z0PCJ3"/>
<gene>
    <name evidence="2" type="ORF">EU556_03770</name>
</gene>
<keyword evidence="3" id="KW-1185">Reference proteome</keyword>
<proteinExistence type="predicted"/>